<dbReference type="RefSeq" id="WP_250825718.1">
    <property type="nucleotide sequence ID" value="NZ_JAMOIL010000001.1"/>
</dbReference>
<accession>A0A9X2D3I8</accession>
<dbReference type="Pfam" id="PF02467">
    <property type="entry name" value="Whib"/>
    <property type="match status" value="1"/>
</dbReference>
<proteinExistence type="predicted"/>
<gene>
    <name evidence="3" type="ORF">M8330_00395</name>
</gene>
<keyword evidence="4" id="KW-1185">Reference proteome</keyword>
<evidence type="ECO:0000256" key="1">
    <source>
        <dbReference type="SAM" id="MobiDB-lite"/>
    </source>
</evidence>
<feature type="domain" description="4Fe-4S Wbl-type" evidence="2">
    <location>
        <begin position="34"/>
        <end position="91"/>
    </location>
</feature>
<dbReference type="AlphaFoldDB" id="A0A9X2D3I8"/>
<evidence type="ECO:0000313" key="3">
    <source>
        <dbReference type="EMBL" id="MCM0618747.1"/>
    </source>
</evidence>
<sequence>MTPTSHLIQPDALVLWRTLSDFARELGEAGLPVPCRRDPDPFVSEEDEERDAAAGYCLAACPLVQLCGAYADAQGETWGVYGGRDRTTQAQGRSSSRREQVAA</sequence>
<reference evidence="3" key="1">
    <citation type="submission" date="2022-05" db="EMBL/GenBank/DDBJ databases">
        <authorList>
            <person name="Tuo L."/>
        </authorList>
    </citation>
    <scope>NUCLEOTIDE SEQUENCE</scope>
    <source>
        <strain evidence="3">BSK12Z-4</strain>
    </source>
</reference>
<evidence type="ECO:0000259" key="2">
    <source>
        <dbReference type="PROSITE" id="PS51674"/>
    </source>
</evidence>
<protein>
    <submittedName>
        <fullName evidence="3">WhiB family transcriptional regulator</fullName>
    </submittedName>
</protein>
<dbReference type="PROSITE" id="PS51674">
    <property type="entry name" value="4FE4S_WBL"/>
    <property type="match status" value="1"/>
</dbReference>
<organism evidence="3 4">
    <name type="scientific">Nocardioides bruguierae</name>
    <dbReference type="NCBI Taxonomy" id="2945102"/>
    <lineage>
        <taxon>Bacteria</taxon>
        <taxon>Bacillati</taxon>
        <taxon>Actinomycetota</taxon>
        <taxon>Actinomycetes</taxon>
        <taxon>Propionibacteriales</taxon>
        <taxon>Nocardioidaceae</taxon>
        <taxon>Nocardioides</taxon>
    </lineage>
</organism>
<dbReference type="Proteomes" id="UP001139485">
    <property type="component" value="Unassembled WGS sequence"/>
</dbReference>
<comment type="caution">
    <text evidence="3">The sequence shown here is derived from an EMBL/GenBank/DDBJ whole genome shotgun (WGS) entry which is preliminary data.</text>
</comment>
<dbReference type="InterPro" id="IPR034768">
    <property type="entry name" value="4FE4S_WBL"/>
</dbReference>
<evidence type="ECO:0000313" key="4">
    <source>
        <dbReference type="Proteomes" id="UP001139485"/>
    </source>
</evidence>
<feature type="region of interest" description="Disordered" evidence="1">
    <location>
        <begin position="80"/>
        <end position="103"/>
    </location>
</feature>
<dbReference type="EMBL" id="JAMOIL010000001">
    <property type="protein sequence ID" value="MCM0618747.1"/>
    <property type="molecule type" value="Genomic_DNA"/>
</dbReference>
<name>A0A9X2D3I8_9ACTN</name>